<keyword evidence="1" id="KW-0812">Transmembrane</keyword>
<gene>
    <name evidence="2" type="ORF">LARSCL_LOCUS17437</name>
</gene>
<proteinExistence type="predicted"/>
<feature type="transmembrane region" description="Helical" evidence="1">
    <location>
        <begin position="70"/>
        <end position="96"/>
    </location>
</feature>
<keyword evidence="1" id="KW-1133">Transmembrane helix</keyword>
<keyword evidence="1" id="KW-0472">Membrane</keyword>
<dbReference type="EMBL" id="CAXIEN010000298">
    <property type="protein sequence ID" value="CAL1292056.1"/>
    <property type="molecule type" value="Genomic_DNA"/>
</dbReference>
<feature type="transmembrane region" description="Helical" evidence="1">
    <location>
        <begin position="34"/>
        <end position="58"/>
    </location>
</feature>
<reference evidence="2 3" key="1">
    <citation type="submission" date="2024-04" db="EMBL/GenBank/DDBJ databases">
        <authorList>
            <person name="Rising A."/>
            <person name="Reimegard J."/>
            <person name="Sonavane S."/>
            <person name="Akerstrom W."/>
            <person name="Nylinder S."/>
            <person name="Hedman E."/>
            <person name="Kallberg Y."/>
        </authorList>
    </citation>
    <scope>NUCLEOTIDE SEQUENCE [LARGE SCALE GENOMIC DNA]</scope>
</reference>
<organism evidence="2 3">
    <name type="scientific">Larinioides sclopetarius</name>
    <dbReference type="NCBI Taxonomy" id="280406"/>
    <lineage>
        <taxon>Eukaryota</taxon>
        <taxon>Metazoa</taxon>
        <taxon>Ecdysozoa</taxon>
        <taxon>Arthropoda</taxon>
        <taxon>Chelicerata</taxon>
        <taxon>Arachnida</taxon>
        <taxon>Araneae</taxon>
        <taxon>Araneomorphae</taxon>
        <taxon>Entelegynae</taxon>
        <taxon>Araneoidea</taxon>
        <taxon>Araneidae</taxon>
        <taxon>Larinioides</taxon>
    </lineage>
</organism>
<dbReference type="AlphaFoldDB" id="A0AAV2B872"/>
<comment type="caution">
    <text evidence="2">The sequence shown here is derived from an EMBL/GenBank/DDBJ whole genome shotgun (WGS) entry which is preliminary data.</text>
</comment>
<feature type="transmembrane region" description="Helical" evidence="1">
    <location>
        <begin position="116"/>
        <end position="138"/>
    </location>
</feature>
<dbReference type="Proteomes" id="UP001497382">
    <property type="component" value="Unassembled WGS sequence"/>
</dbReference>
<name>A0AAV2B872_9ARAC</name>
<protein>
    <submittedName>
        <fullName evidence="2">Uncharacterized protein</fullName>
    </submittedName>
</protein>
<accession>A0AAV2B872</accession>
<evidence type="ECO:0000256" key="1">
    <source>
        <dbReference type="SAM" id="Phobius"/>
    </source>
</evidence>
<keyword evidence="3" id="KW-1185">Reference proteome</keyword>
<evidence type="ECO:0000313" key="3">
    <source>
        <dbReference type="Proteomes" id="UP001497382"/>
    </source>
</evidence>
<evidence type="ECO:0000313" key="2">
    <source>
        <dbReference type="EMBL" id="CAL1292056.1"/>
    </source>
</evidence>
<sequence>MERDHQSVNETEELSLQFNLNSCLLDGLELPEVIILLSALLIARLLMRVCSGIMLWMIGNILGENYMHEYPFLKVIPCVVFAAGLMTSIIGILYFFKVAFRILQESKGDYRKKAKLQVYILVFIHAIGNEVCITGWTWSAKISLYFSPVVLPFRVTIGPAENYYTAAHIMTDPLPCLTVGRR</sequence>